<evidence type="ECO:0000259" key="6">
    <source>
        <dbReference type="Pfam" id="PF00155"/>
    </source>
</evidence>
<dbReference type="InterPro" id="IPR051798">
    <property type="entry name" value="Class-II_PLP-Dep_Aminotrans"/>
</dbReference>
<dbReference type="PANTHER" id="PTHR43525">
    <property type="entry name" value="PROTEIN MALY"/>
    <property type="match status" value="1"/>
</dbReference>
<name>A0ABY8CBI3_9GAMM</name>
<protein>
    <recommendedName>
        <fullName evidence="2">cysteine-S-conjugate beta-lyase</fullName>
        <ecNumber evidence="2">4.4.1.13</ecNumber>
    </recommendedName>
</protein>
<dbReference type="EMBL" id="CP102381">
    <property type="protein sequence ID" value="WEJ62582.1"/>
    <property type="molecule type" value="Genomic_DNA"/>
</dbReference>
<gene>
    <name evidence="7" type="ORF">NR989_11290</name>
</gene>
<keyword evidence="8" id="KW-1185">Reference proteome</keyword>
<evidence type="ECO:0000313" key="8">
    <source>
        <dbReference type="Proteomes" id="UP001222275"/>
    </source>
</evidence>
<accession>A0ABY8CBI3</accession>
<reference evidence="7 8" key="1">
    <citation type="submission" date="2022-06" db="EMBL/GenBank/DDBJ databases">
        <title>Thiomicrohabdus sp. nov, an obligately chemolithoautotrophic, sulfur-oxidizing bacterium isolated from beach of Guanyin Mountain. Amoy.</title>
        <authorList>
            <person name="Zhu H."/>
        </authorList>
    </citation>
    <scope>NUCLEOTIDE SEQUENCE [LARGE SCALE GENOMIC DNA]</scope>
    <source>
        <strain evidence="7 8">XGS-01</strain>
    </source>
</reference>
<dbReference type="InterPro" id="IPR004839">
    <property type="entry name" value="Aminotransferase_I/II_large"/>
</dbReference>
<dbReference type="CDD" id="cd00609">
    <property type="entry name" value="AAT_like"/>
    <property type="match status" value="1"/>
</dbReference>
<dbReference type="NCBIfam" id="TIGR04350">
    <property type="entry name" value="C_S_lyase_PatB"/>
    <property type="match status" value="1"/>
</dbReference>
<dbReference type="InterPro" id="IPR015421">
    <property type="entry name" value="PyrdxlP-dep_Trfase_major"/>
</dbReference>
<feature type="domain" description="Aminotransferase class I/classII large" evidence="6">
    <location>
        <begin position="64"/>
        <end position="414"/>
    </location>
</feature>
<dbReference type="PANTHER" id="PTHR43525:SF1">
    <property type="entry name" value="PROTEIN MALY"/>
    <property type="match status" value="1"/>
</dbReference>
<evidence type="ECO:0000256" key="3">
    <source>
        <dbReference type="ARBA" id="ARBA00022898"/>
    </source>
</evidence>
<dbReference type="RefSeq" id="WP_275594840.1">
    <property type="nucleotide sequence ID" value="NZ_CP102381.1"/>
</dbReference>
<dbReference type="InterPro" id="IPR015424">
    <property type="entry name" value="PyrdxlP-dep_Trfase"/>
</dbReference>
<comment type="cofactor">
    <cofactor evidence="1">
        <name>pyridoxal 5'-phosphate</name>
        <dbReference type="ChEBI" id="CHEBI:597326"/>
    </cofactor>
</comment>
<dbReference type="InterPro" id="IPR027619">
    <property type="entry name" value="C-S_lyase_PatB-like"/>
</dbReference>
<sequence>MEKNYINTVTMSLNDESSPILVTENEEATMFNFNLPISRVGTHAEKYDLRKQVFGTEDVLPMWVADMDLPTPPFVLNAIKSRLNHTLLGYTHTPDSVYQAIIDWQKQHAYSVDKSQIVFTHNVANGFFMAVSGLTRPGDSVLVQLPIYPPFIKAPKLHDRTLVEAPLQLVDNRYEIDFDAFEKAIVDNSVKLFLLCNPQNPSGRVWQESELHILAEICLKHNVIIVSDEIHSDMVYAPHKHVPIASLSEQIANITVTLSSPGKTFNLGGLQIGYAIIANPKLKADYLKICQQNSIDSLNLFGQIALSAAYTQQGQQWRDELLIHFSHNIDTLENFFAKEFPKVKVMRPEASYLVWLDFREMFRSHQQLKEWLINKAKLGLNDGESFGGESHAGTGFMRINLAVAKPVLEQALRQLKQAKYSLPAL</sequence>
<dbReference type="Proteomes" id="UP001222275">
    <property type="component" value="Chromosome"/>
</dbReference>
<evidence type="ECO:0000313" key="7">
    <source>
        <dbReference type="EMBL" id="WEJ62582.1"/>
    </source>
</evidence>
<dbReference type="Gene3D" id="3.40.640.10">
    <property type="entry name" value="Type I PLP-dependent aspartate aminotransferase-like (Major domain)"/>
    <property type="match status" value="1"/>
</dbReference>
<dbReference type="InterPro" id="IPR015422">
    <property type="entry name" value="PyrdxlP-dep_Trfase_small"/>
</dbReference>
<dbReference type="SUPFAM" id="SSF53383">
    <property type="entry name" value="PLP-dependent transferases"/>
    <property type="match status" value="1"/>
</dbReference>
<keyword evidence="3" id="KW-0663">Pyridoxal phosphate</keyword>
<dbReference type="Gene3D" id="3.90.1150.10">
    <property type="entry name" value="Aspartate Aminotransferase, domain 1"/>
    <property type="match status" value="1"/>
</dbReference>
<organism evidence="7 8">
    <name type="scientific">Thiomicrorhabdus lithotrophica</name>
    <dbReference type="NCBI Taxonomy" id="2949997"/>
    <lineage>
        <taxon>Bacteria</taxon>
        <taxon>Pseudomonadati</taxon>
        <taxon>Pseudomonadota</taxon>
        <taxon>Gammaproteobacteria</taxon>
        <taxon>Thiotrichales</taxon>
        <taxon>Piscirickettsiaceae</taxon>
        <taxon>Thiomicrorhabdus</taxon>
    </lineage>
</organism>
<keyword evidence="4 7" id="KW-0456">Lyase</keyword>
<evidence type="ECO:0000256" key="5">
    <source>
        <dbReference type="ARBA" id="ARBA00037974"/>
    </source>
</evidence>
<proteinExistence type="inferred from homology"/>
<evidence type="ECO:0000256" key="1">
    <source>
        <dbReference type="ARBA" id="ARBA00001933"/>
    </source>
</evidence>
<comment type="similarity">
    <text evidence="5">Belongs to the class-II pyridoxal-phosphate-dependent aminotransferase family. MalY/PatB cystathionine beta-lyase subfamily.</text>
</comment>
<dbReference type="GO" id="GO:0016829">
    <property type="term" value="F:lyase activity"/>
    <property type="evidence" value="ECO:0007669"/>
    <property type="project" value="UniProtKB-KW"/>
</dbReference>
<dbReference type="Pfam" id="PF00155">
    <property type="entry name" value="Aminotran_1_2"/>
    <property type="match status" value="1"/>
</dbReference>
<evidence type="ECO:0000256" key="4">
    <source>
        <dbReference type="ARBA" id="ARBA00023239"/>
    </source>
</evidence>
<evidence type="ECO:0000256" key="2">
    <source>
        <dbReference type="ARBA" id="ARBA00012224"/>
    </source>
</evidence>
<dbReference type="EC" id="4.4.1.13" evidence="2"/>